<dbReference type="PROSITE" id="PS50853">
    <property type="entry name" value="FN3"/>
    <property type="match status" value="1"/>
</dbReference>
<keyword evidence="5" id="KW-1185">Reference proteome</keyword>
<dbReference type="InterPro" id="IPR003961">
    <property type="entry name" value="FN3_dom"/>
</dbReference>
<feature type="signal peptide" evidence="1">
    <location>
        <begin position="1"/>
        <end position="25"/>
    </location>
</feature>
<feature type="domain" description="Ig-like" evidence="2">
    <location>
        <begin position="238"/>
        <end position="344"/>
    </location>
</feature>
<dbReference type="Pfam" id="PF01682">
    <property type="entry name" value="DB"/>
    <property type="match status" value="2"/>
</dbReference>
<dbReference type="Gene3D" id="2.60.40.10">
    <property type="entry name" value="Immunoglobulins"/>
    <property type="match status" value="2"/>
</dbReference>
<dbReference type="EMBL" id="JBGFUD010003903">
    <property type="protein sequence ID" value="MFH4979151.1"/>
    <property type="molecule type" value="Genomic_DNA"/>
</dbReference>
<evidence type="ECO:0000313" key="4">
    <source>
        <dbReference type="EMBL" id="MFH4979151.1"/>
    </source>
</evidence>
<dbReference type="InterPro" id="IPR036179">
    <property type="entry name" value="Ig-like_dom_sf"/>
</dbReference>
<dbReference type="InterPro" id="IPR013783">
    <property type="entry name" value="Ig-like_fold"/>
</dbReference>
<name>A0ABD6ENZ3_9BILA</name>
<feature type="domain" description="Fibronectin type-III" evidence="3">
    <location>
        <begin position="143"/>
        <end position="236"/>
    </location>
</feature>
<dbReference type="SUPFAM" id="SSF49265">
    <property type="entry name" value="Fibronectin type III"/>
    <property type="match status" value="1"/>
</dbReference>
<dbReference type="SMART" id="SM00060">
    <property type="entry name" value="FN3"/>
    <property type="match status" value="1"/>
</dbReference>
<dbReference type="SMART" id="SM00409">
    <property type="entry name" value="IG"/>
    <property type="match status" value="1"/>
</dbReference>
<dbReference type="PROSITE" id="PS50835">
    <property type="entry name" value="IG_LIKE"/>
    <property type="match status" value="1"/>
</dbReference>
<dbReference type="InterPro" id="IPR002602">
    <property type="entry name" value="DB"/>
</dbReference>
<proteinExistence type="predicted"/>
<protein>
    <submittedName>
        <fullName evidence="4">Uncharacterized protein</fullName>
    </submittedName>
</protein>
<sequence length="549" mass="61050">MMWSMSCQVHLFLLLTSHLLQDCLTSQVERCCRRRGVSSACARTLCNPSNPPDDFAVYNMFERKANCLPHMNVISECLADGRDHMHCCQMEAEDRDENACFGICRGEGIDDVTAWDKYQTCLAINLVPMFKCFEQGYIDTPSAPLGVQVLSIATHSVILSWSSPSVNAHLADSYRVLCKEVDGELTETELGTTEMTVTINGLKADSKYSASVIAVGRDDHHQSLPSEVIYFSTAGIAPQVTAYRHLVQVPKRSHSATLVCQMQMPGTIHRNADVEWKKMMPKSGRFETVTGDRYIHTNYMSSHGSPRYYISALQIMPLAIHDFGIYRCVASNDYGSSSSDIRLSIRASTQASAHPPESPQACCLRQGIRPLCASVCGTEPGKRVSLRPEAFMNNHCEQEMGKFLSCTAAGVEEGACCLRQRVPTPCIPLCDGSHPQSTIIPHICVPHTLPIFQCRMEHAVHRPAAVSGLRAVVQGESILLRWNATENAEMYHVYWRRRPSTRWELSSVMGINKRIVGADEVVVVASNSYGNAQPARLSYDHGKWICTYY</sequence>
<organism evidence="4 5">
    <name type="scientific">Gnathostoma spinigerum</name>
    <dbReference type="NCBI Taxonomy" id="75299"/>
    <lineage>
        <taxon>Eukaryota</taxon>
        <taxon>Metazoa</taxon>
        <taxon>Ecdysozoa</taxon>
        <taxon>Nematoda</taxon>
        <taxon>Chromadorea</taxon>
        <taxon>Rhabditida</taxon>
        <taxon>Spirurina</taxon>
        <taxon>Gnathostomatomorpha</taxon>
        <taxon>Gnathostomatoidea</taxon>
        <taxon>Gnathostomatidae</taxon>
        <taxon>Gnathostoma</taxon>
    </lineage>
</organism>
<evidence type="ECO:0000313" key="5">
    <source>
        <dbReference type="Proteomes" id="UP001608902"/>
    </source>
</evidence>
<dbReference type="InterPro" id="IPR036116">
    <property type="entry name" value="FN3_sf"/>
</dbReference>
<accession>A0ABD6ENZ3</accession>
<gene>
    <name evidence="4" type="ORF">AB6A40_005860</name>
</gene>
<dbReference type="Pfam" id="PF00041">
    <property type="entry name" value="fn3"/>
    <property type="match status" value="1"/>
</dbReference>
<evidence type="ECO:0000259" key="2">
    <source>
        <dbReference type="PROSITE" id="PS50835"/>
    </source>
</evidence>
<dbReference type="InterPro" id="IPR003599">
    <property type="entry name" value="Ig_sub"/>
</dbReference>
<evidence type="ECO:0000259" key="3">
    <source>
        <dbReference type="PROSITE" id="PS50853"/>
    </source>
</evidence>
<reference evidence="4 5" key="1">
    <citation type="submission" date="2024-08" db="EMBL/GenBank/DDBJ databases">
        <title>Gnathostoma spinigerum genome.</title>
        <authorList>
            <person name="Gonzalez-Bertolin B."/>
            <person name="Monzon S."/>
            <person name="Zaballos A."/>
            <person name="Jimenez P."/>
            <person name="Dekumyoy P."/>
            <person name="Varona S."/>
            <person name="Cuesta I."/>
            <person name="Sumanam S."/>
            <person name="Adisakwattana P."/>
            <person name="Gasser R.B."/>
            <person name="Hernandez-Gonzalez A."/>
            <person name="Young N.D."/>
            <person name="Perteguer M.J."/>
        </authorList>
    </citation>
    <scope>NUCLEOTIDE SEQUENCE [LARGE SCALE GENOMIC DNA]</scope>
    <source>
        <strain evidence="4">AL3</strain>
        <tissue evidence="4">Liver</tissue>
    </source>
</reference>
<evidence type="ECO:0000256" key="1">
    <source>
        <dbReference type="SAM" id="SignalP"/>
    </source>
</evidence>
<comment type="caution">
    <text evidence="4">The sequence shown here is derived from an EMBL/GenBank/DDBJ whole genome shotgun (WGS) entry which is preliminary data.</text>
</comment>
<dbReference type="Proteomes" id="UP001608902">
    <property type="component" value="Unassembled WGS sequence"/>
</dbReference>
<keyword evidence="1" id="KW-0732">Signal</keyword>
<feature type="chain" id="PRO_5044814074" evidence="1">
    <location>
        <begin position="26"/>
        <end position="549"/>
    </location>
</feature>
<dbReference type="AlphaFoldDB" id="A0ABD6ENZ3"/>
<dbReference type="SUPFAM" id="SSF48726">
    <property type="entry name" value="Immunoglobulin"/>
    <property type="match status" value="1"/>
</dbReference>
<dbReference type="InterPro" id="IPR007110">
    <property type="entry name" value="Ig-like_dom"/>
</dbReference>
<dbReference type="CDD" id="cd00063">
    <property type="entry name" value="FN3"/>
    <property type="match status" value="1"/>
</dbReference>